<dbReference type="NCBIfam" id="TIGR01414">
    <property type="entry name" value="autotrans_barl"/>
    <property type="match status" value="1"/>
</dbReference>
<dbReference type="InterPro" id="IPR008265">
    <property type="entry name" value="Lipase_GDSL_AS"/>
</dbReference>
<dbReference type="SUPFAM" id="SSF52266">
    <property type="entry name" value="SGNH hydrolase"/>
    <property type="match status" value="1"/>
</dbReference>
<dbReference type="InterPro" id="IPR050592">
    <property type="entry name" value="GDSL_lipolytic_enzyme"/>
</dbReference>
<dbReference type="Proteomes" id="UP000494122">
    <property type="component" value="Unassembled WGS sequence"/>
</dbReference>
<dbReference type="GO" id="GO:0019867">
    <property type="term" value="C:outer membrane"/>
    <property type="evidence" value="ECO:0007669"/>
    <property type="project" value="InterPro"/>
</dbReference>
<dbReference type="InterPro" id="IPR036514">
    <property type="entry name" value="SGNH_hydro_sf"/>
</dbReference>
<dbReference type="Gene3D" id="3.40.50.1110">
    <property type="entry name" value="SGNH hydrolase"/>
    <property type="match status" value="1"/>
</dbReference>
<dbReference type="PANTHER" id="PTHR45642:SF139">
    <property type="entry name" value="SGNH HYDROLASE-TYPE ESTERASE DOMAIN-CONTAINING PROTEIN"/>
    <property type="match status" value="1"/>
</dbReference>
<dbReference type="PANTHER" id="PTHR45642">
    <property type="entry name" value="GDSL ESTERASE/LIPASE EXL3"/>
    <property type="match status" value="1"/>
</dbReference>
<dbReference type="Pfam" id="PF00657">
    <property type="entry name" value="Lipase_GDSL"/>
    <property type="match status" value="1"/>
</dbReference>
<keyword evidence="1" id="KW-0732">Signal</keyword>
<proteinExistence type="predicted"/>
<dbReference type="Pfam" id="PF03797">
    <property type="entry name" value="Autotransporter"/>
    <property type="match status" value="1"/>
</dbReference>
<dbReference type="Gene3D" id="2.40.128.130">
    <property type="entry name" value="Autotransporter beta-domain"/>
    <property type="match status" value="1"/>
</dbReference>
<dbReference type="SUPFAM" id="SSF103515">
    <property type="entry name" value="Autotransporter"/>
    <property type="match status" value="1"/>
</dbReference>
<dbReference type="InterPro" id="IPR006315">
    <property type="entry name" value="OM_autotransptr_brl_dom"/>
</dbReference>
<organism evidence="2 3">
    <name type="scientific">Achromobacter ruhlandii</name>
    <dbReference type="NCBI Taxonomy" id="72557"/>
    <lineage>
        <taxon>Bacteria</taxon>
        <taxon>Pseudomonadati</taxon>
        <taxon>Pseudomonadota</taxon>
        <taxon>Betaproteobacteria</taxon>
        <taxon>Burkholderiales</taxon>
        <taxon>Alcaligenaceae</taxon>
        <taxon>Achromobacter</taxon>
    </lineage>
</organism>
<dbReference type="EMBL" id="CADILE010000007">
    <property type="protein sequence ID" value="CAB3868751.1"/>
    <property type="molecule type" value="Genomic_DNA"/>
</dbReference>
<protein>
    <submittedName>
        <fullName evidence="2">Uncharacterized protein</fullName>
    </submittedName>
</protein>
<gene>
    <name evidence="2" type="ORF">LMG3328_02670</name>
</gene>
<evidence type="ECO:0000256" key="1">
    <source>
        <dbReference type="ARBA" id="ARBA00022729"/>
    </source>
</evidence>
<dbReference type="SMART" id="SM00869">
    <property type="entry name" value="Autotransporter"/>
    <property type="match status" value="1"/>
</dbReference>
<dbReference type="PROSITE" id="PS01098">
    <property type="entry name" value="LIPASE_GDSL_SER"/>
    <property type="match status" value="1"/>
</dbReference>
<dbReference type="PROSITE" id="PS51208">
    <property type="entry name" value="AUTOTRANSPORTER"/>
    <property type="match status" value="1"/>
</dbReference>
<sequence length="781" mass="83678">MVDSRNPQRPLKAWMMVIALAAVLSPQLNALASPYDEVIFLGDSLTDTGAFTAKSFTGKNILGSDGRSLPEYLLQGPGEAEAQAATDLIMRYVNAHKGNLVDFLDGALKATFIPDPKKPNGVMEFIYNAVHDSQVVPGLVNLAMAKGPSALKEVLMTQVLPNYPVYLAQPLARAASTMTVADATYILWGRPLQPAYTTNPDSTWAFHLARALGGSNADAWKPAGAGGNNYAWAGARTTQAASHALPEWDSPTGKVSLHFMIPSVKDQISALLQSRPGGLSRHGLYSVWVGGNDLRATMEAYQGSLAVPATRADAAQQVLAIASQTAVDVSGQVMRLRDAGAGTVLVVNLPDIGRIPEAQALPVEARKLFSYMASTFNESLNNQLADYRGNLVALDVHDLLNEVIDRPQRYGLRNVTTPACAAESASWCGRANLVAPDADRTYLFADVTHPSGIGHKLVSDYVLSVLQAPTRIGLLAEAPVAGTRASLSAIGDRLRVRDNTAGVQTYASYQRVSDSQRGGDAWKPGFGNRMDMLLIGIDGGVGQNWLVGVGASQVQHHATLGRDAGWFRLGQTQLSAYGRYRLGDWATSLIGSVGYLSYGDVAREFAIGPARLREQGTTTGTTSALSASTQYDWHAGAFTLTPALGLTWQNVNVRGYNESRDGGRTATSMNYAEQTRRSLASTLGLRLQADLRHGDYLWQPYAGLAWEHEFQSKTREVRGHLRGMAGSFGQTIAMAPADRMLVSAGLSVANGGAWSGQVGYQGRYGGGEQSRAVQASVQYRF</sequence>
<dbReference type="InterPro" id="IPR005546">
    <property type="entry name" value="Autotransporte_beta"/>
</dbReference>
<evidence type="ECO:0000313" key="3">
    <source>
        <dbReference type="Proteomes" id="UP000494122"/>
    </source>
</evidence>
<evidence type="ECO:0000313" key="2">
    <source>
        <dbReference type="EMBL" id="CAB3868751.1"/>
    </source>
</evidence>
<dbReference type="AlphaFoldDB" id="A0A2M9GZ07"/>
<dbReference type="GO" id="GO:0016298">
    <property type="term" value="F:lipase activity"/>
    <property type="evidence" value="ECO:0007669"/>
    <property type="project" value="InterPro"/>
</dbReference>
<reference evidence="2 3" key="1">
    <citation type="submission" date="2020-04" db="EMBL/GenBank/DDBJ databases">
        <authorList>
            <person name="De Canck E."/>
        </authorList>
    </citation>
    <scope>NUCLEOTIDE SEQUENCE [LARGE SCALE GENOMIC DNA]</scope>
    <source>
        <strain evidence="2 3">LMG 3328</strain>
    </source>
</reference>
<accession>A0A2M9GZ07</accession>
<name>A0A2M9GZ07_9BURK</name>
<dbReference type="GO" id="GO:0006629">
    <property type="term" value="P:lipid metabolic process"/>
    <property type="evidence" value="ECO:0007669"/>
    <property type="project" value="InterPro"/>
</dbReference>
<dbReference type="InterPro" id="IPR001087">
    <property type="entry name" value="GDSL"/>
</dbReference>
<dbReference type="InterPro" id="IPR036709">
    <property type="entry name" value="Autotransporte_beta_dom_sf"/>
</dbReference>
<dbReference type="CDD" id="cd01847">
    <property type="entry name" value="Triacylglycerol_lipase_like"/>
    <property type="match status" value="1"/>
</dbReference>